<protein>
    <submittedName>
        <fullName evidence="2">Uncharacterized protein</fullName>
    </submittedName>
</protein>
<dbReference type="STRING" id="945553.A0A0D2N9J8"/>
<dbReference type="AlphaFoldDB" id="A0A0D2N9J8"/>
<feature type="compositionally biased region" description="Polar residues" evidence="1">
    <location>
        <begin position="108"/>
        <end position="121"/>
    </location>
</feature>
<evidence type="ECO:0000313" key="3">
    <source>
        <dbReference type="Proteomes" id="UP000054270"/>
    </source>
</evidence>
<organism evidence="2 3">
    <name type="scientific">Hypholoma sublateritium (strain FD-334 SS-4)</name>
    <dbReference type="NCBI Taxonomy" id="945553"/>
    <lineage>
        <taxon>Eukaryota</taxon>
        <taxon>Fungi</taxon>
        <taxon>Dikarya</taxon>
        <taxon>Basidiomycota</taxon>
        <taxon>Agaricomycotina</taxon>
        <taxon>Agaricomycetes</taxon>
        <taxon>Agaricomycetidae</taxon>
        <taxon>Agaricales</taxon>
        <taxon>Agaricineae</taxon>
        <taxon>Strophariaceae</taxon>
        <taxon>Hypholoma</taxon>
    </lineage>
</organism>
<feature type="region of interest" description="Disordered" evidence="1">
    <location>
        <begin position="105"/>
        <end position="129"/>
    </location>
</feature>
<dbReference type="OrthoDB" id="3269581at2759"/>
<accession>A0A0D2N9J8</accession>
<name>A0A0D2N9J8_HYPSF</name>
<evidence type="ECO:0000256" key="1">
    <source>
        <dbReference type="SAM" id="MobiDB-lite"/>
    </source>
</evidence>
<evidence type="ECO:0000313" key="2">
    <source>
        <dbReference type="EMBL" id="KJA15784.1"/>
    </source>
</evidence>
<dbReference type="Proteomes" id="UP000054270">
    <property type="component" value="Unassembled WGS sequence"/>
</dbReference>
<dbReference type="EMBL" id="KN817635">
    <property type="protein sequence ID" value="KJA15784.1"/>
    <property type="molecule type" value="Genomic_DNA"/>
</dbReference>
<reference evidence="3" key="1">
    <citation type="submission" date="2014-04" db="EMBL/GenBank/DDBJ databases">
        <title>Evolutionary Origins and Diversification of the Mycorrhizal Mutualists.</title>
        <authorList>
            <consortium name="DOE Joint Genome Institute"/>
            <consortium name="Mycorrhizal Genomics Consortium"/>
            <person name="Kohler A."/>
            <person name="Kuo A."/>
            <person name="Nagy L.G."/>
            <person name="Floudas D."/>
            <person name="Copeland A."/>
            <person name="Barry K.W."/>
            <person name="Cichocki N."/>
            <person name="Veneault-Fourrey C."/>
            <person name="LaButti K."/>
            <person name="Lindquist E.A."/>
            <person name="Lipzen A."/>
            <person name="Lundell T."/>
            <person name="Morin E."/>
            <person name="Murat C."/>
            <person name="Riley R."/>
            <person name="Ohm R."/>
            <person name="Sun H."/>
            <person name="Tunlid A."/>
            <person name="Henrissat B."/>
            <person name="Grigoriev I.V."/>
            <person name="Hibbett D.S."/>
            <person name="Martin F."/>
        </authorList>
    </citation>
    <scope>NUCLEOTIDE SEQUENCE [LARGE SCALE GENOMIC DNA]</scope>
    <source>
        <strain evidence="3">FD-334 SS-4</strain>
    </source>
</reference>
<proteinExistence type="predicted"/>
<gene>
    <name evidence="2" type="ORF">HYPSUDRAFT_207573</name>
</gene>
<keyword evidence="3" id="KW-1185">Reference proteome</keyword>
<sequence length="129" mass="14339">MPAPASVKQKRAPIPLDLTHPVSRNTVAAGVFMALIGSSAERKWRSVRSRHDSREIFERSRRTSMDADHVAVIVRPGCLALVRVEVDELRDVRLDRLPEAIDVASDASAPSQRWQPLSAQKPTPLVLQE</sequence>